<dbReference type="Proteomes" id="UP000800039">
    <property type="component" value="Unassembled WGS sequence"/>
</dbReference>
<dbReference type="SUPFAM" id="SSF55961">
    <property type="entry name" value="Bet v1-like"/>
    <property type="match status" value="1"/>
</dbReference>
<proteinExistence type="predicted"/>
<evidence type="ECO:0000256" key="1">
    <source>
        <dbReference type="SAM" id="SignalP"/>
    </source>
</evidence>
<organism evidence="2 3">
    <name type="scientific">Cucurbitaria berberidis CBS 394.84</name>
    <dbReference type="NCBI Taxonomy" id="1168544"/>
    <lineage>
        <taxon>Eukaryota</taxon>
        <taxon>Fungi</taxon>
        <taxon>Dikarya</taxon>
        <taxon>Ascomycota</taxon>
        <taxon>Pezizomycotina</taxon>
        <taxon>Dothideomycetes</taxon>
        <taxon>Pleosporomycetidae</taxon>
        <taxon>Pleosporales</taxon>
        <taxon>Pleosporineae</taxon>
        <taxon>Cucurbitariaceae</taxon>
        <taxon>Cucurbitaria</taxon>
    </lineage>
</organism>
<sequence>MSNYSSMRVISIFALHVLVVLCEYTNLPEVPQGVFNASTRVEIHSTTTAAVWNALTNFPGYADWNPFVRAAIVVSPLNLTLPEQYPVEGKRLFLRTQIPPLPLPVNKDTPDNLLNTQFAYERITHVQPDLGRLAWEYATDTLIQAERWQAVSDLGNGVVLYESREVFNGLLASVLQKTLGESLQKGFDDQGRGLKLFLERGA</sequence>
<name>A0A9P4GAF7_9PLEO</name>
<dbReference type="CDD" id="cd07822">
    <property type="entry name" value="SRPBCC_4"/>
    <property type="match status" value="1"/>
</dbReference>
<comment type="caution">
    <text evidence="2">The sequence shown here is derived from an EMBL/GenBank/DDBJ whole genome shotgun (WGS) entry which is preliminary data.</text>
</comment>
<evidence type="ECO:0000313" key="3">
    <source>
        <dbReference type="Proteomes" id="UP000800039"/>
    </source>
</evidence>
<feature type="chain" id="PRO_5040282665" description="Coenzyme Q-binding protein COQ10 START domain-containing protein" evidence="1">
    <location>
        <begin position="23"/>
        <end position="202"/>
    </location>
</feature>
<dbReference type="AlphaFoldDB" id="A0A9P4GAF7"/>
<dbReference type="OrthoDB" id="509124at2759"/>
<gene>
    <name evidence="2" type="ORF">K460DRAFT_369663</name>
</gene>
<evidence type="ECO:0008006" key="4">
    <source>
        <dbReference type="Google" id="ProtNLM"/>
    </source>
</evidence>
<dbReference type="InterPro" id="IPR023393">
    <property type="entry name" value="START-like_dom_sf"/>
</dbReference>
<keyword evidence="3" id="KW-1185">Reference proteome</keyword>
<keyword evidence="1" id="KW-0732">Signal</keyword>
<evidence type="ECO:0000313" key="2">
    <source>
        <dbReference type="EMBL" id="KAF1841645.1"/>
    </source>
</evidence>
<feature type="signal peptide" evidence="1">
    <location>
        <begin position="1"/>
        <end position="22"/>
    </location>
</feature>
<dbReference type="GeneID" id="63851251"/>
<protein>
    <recommendedName>
        <fullName evidence="4">Coenzyme Q-binding protein COQ10 START domain-containing protein</fullName>
    </recommendedName>
</protein>
<accession>A0A9P4GAF7</accession>
<dbReference type="RefSeq" id="XP_040784208.1">
    <property type="nucleotide sequence ID" value="XM_040934000.1"/>
</dbReference>
<dbReference type="Gene3D" id="3.30.530.20">
    <property type="match status" value="1"/>
</dbReference>
<dbReference type="EMBL" id="ML976618">
    <property type="protein sequence ID" value="KAF1841645.1"/>
    <property type="molecule type" value="Genomic_DNA"/>
</dbReference>
<reference evidence="2" key="1">
    <citation type="submission" date="2020-01" db="EMBL/GenBank/DDBJ databases">
        <authorList>
            <consortium name="DOE Joint Genome Institute"/>
            <person name="Haridas S."/>
            <person name="Albert R."/>
            <person name="Binder M."/>
            <person name="Bloem J."/>
            <person name="Labutti K."/>
            <person name="Salamov A."/>
            <person name="Andreopoulos B."/>
            <person name="Baker S.E."/>
            <person name="Barry K."/>
            <person name="Bills G."/>
            <person name="Bluhm B.H."/>
            <person name="Cannon C."/>
            <person name="Castanera R."/>
            <person name="Culley D.E."/>
            <person name="Daum C."/>
            <person name="Ezra D."/>
            <person name="Gonzalez J.B."/>
            <person name="Henrissat B."/>
            <person name="Kuo A."/>
            <person name="Liang C."/>
            <person name="Lipzen A."/>
            <person name="Lutzoni F."/>
            <person name="Magnuson J."/>
            <person name="Mondo S."/>
            <person name="Nolan M."/>
            <person name="Ohm R."/>
            <person name="Pangilinan J."/>
            <person name="Park H.-J."/>
            <person name="Ramirez L."/>
            <person name="Alfaro M."/>
            <person name="Sun H."/>
            <person name="Tritt A."/>
            <person name="Yoshinaga Y."/>
            <person name="Zwiers L.-H."/>
            <person name="Turgeon B.G."/>
            <person name="Goodwin S.B."/>
            <person name="Spatafora J.W."/>
            <person name="Crous P.W."/>
            <person name="Grigoriev I.V."/>
        </authorList>
    </citation>
    <scope>NUCLEOTIDE SEQUENCE</scope>
    <source>
        <strain evidence="2">CBS 394.84</strain>
    </source>
</reference>